<dbReference type="InterPro" id="IPR001906">
    <property type="entry name" value="Terpene_synth_N"/>
</dbReference>
<evidence type="ECO:0000256" key="1">
    <source>
        <dbReference type="ARBA" id="ARBA00001946"/>
    </source>
</evidence>
<evidence type="ECO:0000256" key="2">
    <source>
        <dbReference type="ARBA" id="ARBA00022723"/>
    </source>
</evidence>
<evidence type="ECO:0000313" key="5">
    <source>
        <dbReference type="EMBL" id="ERM94694.1"/>
    </source>
</evidence>
<dbReference type="AlphaFoldDB" id="W1NHN3"/>
<dbReference type="eggNOG" id="ENOG502QQN6">
    <property type="taxonomic scope" value="Eukaryota"/>
</dbReference>
<dbReference type="Gene3D" id="1.10.600.10">
    <property type="entry name" value="Farnesyl Diphosphate Synthase"/>
    <property type="match status" value="1"/>
</dbReference>
<dbReference type="Proteomes" id="UP000017836">
    <property type="component" value="Unassembled WGS sequence"/>
</dbReference>
<dbReference type="InterPro" id="IPR008949">
    <property type="entry name" value="Isoprenoid_synthase_dom_sf"/>
</dbReference>
<keyword evidence="3" id="KW-0460">Magnesium</keyword>
<dbReference type="GO" id="GO:0009507">
    <property type="term" value="C:chloroplast"/>
    <property type="evidence" value="ECO:0000318"/>
    <property type="project" value="GO_Central"/>
</dbReference>
<organism evidence="5 6">
    <name type="scientific">Amborella trichopoda</name>
    <dbReference type="NCBI Taxonomy" id="13333"/>
    <lineage>
        <taxon>Eukaryota</taxon>
        <taxon>Viridiplantae</taxon>
        <taxon>Streptophyta</taxon>
        <taxon>Embryophyta</taxon>
        <taxon>Tracheophyta</taxon>
        <taxon>Spermatophyta</taxon>
        <taxon>Magnoliopsida</taxon>
        <taxon>Amborellales</taxon>
        <taxon>Amborellaceae</taxon>
        <taxon>Amborella</taxon>
    </lineage>
</organism>
<evidence type="ECO:0000313" key="6">
    <source>
        <dbReference type="Proteomes" id="UP000017836"/>
    </source>
</evidence>
<dbReference type="OMA" id="WIAKDIY"/>
<dbReference type="InterPro" id="IPR008930">
    <property type="entry name" value="Terpenoid_cyclase/PrenylTrfase"/>
</dbReference>
<dbReference type="SUPFAM" id="SSF48239">
    <property type="entry name" value="Terpenoid cyclases/Protein prenyltransferases"/>
    <property type="match status" value="1"/>
</dbReference>
<dbReference type="FunFam" id="1.50.10.130:FF:000002">
    <property type="entry name" value="Ent-copalyl diphosphate synthase, chloroplastic"/>
    <property type="match status" value="1"/>
</dbReference>
<dbReference type="HOGENOM" id="CLU_003125_0_1_1"/>
<evidence type="ECO:0000256" key="3">
    <source>
        <dbReference type="ARBA" id="ARBA00022842"/>
    </source>
</evidence>
<dbReference type="Gene3D" id="1.50.10.160">
    <property type="match status" value="1"/>
</dbReference>
<evidence type="ECO:0000259" key="4">
    <source>
        <dbReference type="Pfam" id="PF01397"/>
    </source>
</evidence>
<dbReference type="STRING" id="13333.W1NHN3"/>
<dbReference type="Pfam" id="PF01397">
    <property type="entry name" value="Terpene_synth"/>
    <property type="match status" value="1"/>
</dbReference>
<dbReference type="Gramene" id="ERM94694">
    <property type="protein sequence ID" value="ERM94694"/>
    <property type="gene ID" value="AMTR_s00011p00232950"/>
</dbReference>
<dbReference type="EMBL" id="KI397507">
    <property type="protein sequence ID" value="ERM94694.1"/>
    <property type="molecule type" value="Genomic_DNA"/>
</dbReference>
<dbReference type="GO" id="GO:0010333">
    <property type="term" value="F:terpene synthase activity"/>
    <property type="evidence" value="ECO:0000318"/>
    <property type="project" value="GO_Central"/>
</dbReference>
<dbReference type="PANTHER" id="PTHR31739:SF4">
    <property type="entry name" value="ENT-COPALYL DIPHOSPHATE SYNTHASE, CHLOROPLASTIC"/>
    <property type="match status" value="1"/>
</dbReference>
<comment type="cofactor">
    <cofactor evidence="1">
        <name>Mg(2+)</name>
        <dbReference type="ChEBI" id="CHEBI:18420"/>
    </cofactor>
</comment>
<keyword evidence="6" id="KW-1185">Reference proteome</keyword>
<sequence length="350" mass="40690">MEHEPTGLRTCGFEIAFQAMLDEARDLGLDLPYDLPFLKEISQLREKKIKRIPIEVMHSVQTTLLYSLEALQDVVQWENILKLQSRDGSFLSSPSATAVVYMKTGNKKCLDFLTFIVRRFGDHAPAQYPIDLLERIWAIDTIQRLGIDHHFRKEISATLDYVYKNSGKEGVSWGRDNPIPDIDDTCMAFRLLRMHGYPISPDVLEHFKDDDGRFICFRGETHTGISDMFNLYRFSQMSFPREQILKEAKAFSKNHLKGCLENNKVEDKWSLKKALLKEVECALTCPWSMSLPRVEARTYILHHYGESDVWIAKDIYKMPYVNNKSYLELAKLDFNWLQNVYCGELDSVLR</sequence>
<dbReference type="GO" id="GO:0000287">
    <property type="term" value="F:magnesium ion binding"/>
    <property type="evidence" value="ECO:0000318"/>
    <property type="project" value="GO_Central"/>
</dbReference>
<dbReference type="InterPro" id="IPR036965">
    <property type="entry name" value="Terpene_synth_N_sf"/>
</dbReference>
<accession>W1NHN3</accession>
<reference evidence="6" key="1">
    <citation type="journal article" date="2013" name="Science">
        <title>The Amborella genome and the evolution of flowering plants.</title>
        <authorList>
            <consortium name="Amborella Genome Project"/>
        </authorList>
    </citation>
    <scope>NUCLEOTIDE SEQUENCE [LARGE SCALE GENOMIC DNA]</scope>
</reference>
<gene>
    <name evidence="5" type="ORF">AMTR_s00011p00232950</name>
</gene>
<dbReference type="InterPro" id="IPR050148">
    <property type="entry name" value="Terpene_synthase-like"/>
</dbReference>
<protein>
    <recommendedName>
        <fullName evidence="4">Terpene synthase N-terminal domain-containing protein</fullName>
    </recommendedName>
</protein>
<dbReference type="SFLD" id="SFLDG01014">
    <property type="entry name" value="Terpene_Cyclase_Like_1_N-term"/>
    <property type="match status" value="1"/>
</dbReference>
<keyword evidence="2" id="KW-0479">Metal-binding</keyword>
<feature type="domain" description="Terpene synthase N-terminal" evidence="4">
    <location>
        <begin position="76"/>
        <end position="283"/>
    </location>
</feature>
<proteinExistence type="predicted"/>
<dbReference type="Gene3D" id="1.50.10.130">
    <property type="entry name" value="Terpene synthase, N-terminal domain"/>
    <property type="match status" value="1"/>
</dbReference>
<name>W1NHN3_AMBTC</name>
<dbReference type="GO" id="GO:0009686">
    <property type="term" value="P:gibberellin biosynthetic process"/>
    <property type="evidence" value="ECO:0000318"/>
    <property type="project" value="GO_Central"/>
</dbReference>
<dbReference type="PANTHER" id="PTHR31739">
    <property type="entry name" value="ENT-COPALYL DIPHOSPHATE SYNTHASE, CHLOROPLASTIC"/>
    <property type="match status" value="1"/>
</dbReference>
<dbReference type="SFLD" id="SFLDG01605">
    <property type="entry name" value="Terpene_Cyclase_Like_1_N-term"/>
    <property type="match status" value="1"/>
</dbReference>